<gene>
    <name evidence="1" type="ORF">S01H1_52406</name>
</gene>
<sequence length="167" mass="19330">MIYFTNVKSNQPHMAFIGRWSPFHQGHIAIIEKKRKHNSGKPVLILVRDRKKEKYSVCFRAEIIEFWMKKNKIRGTIMIVPDIEGIYWGRKVGYKTQMVRVDKKTKKISGTAIRNGIINGEKFWKKQIASQDLSYLLTEKTSQIAEKGLVIWLTGCPCSGKTTISDR</sequence>
<organism evidence="1">
    <name type="scientific">marine sediment metagenome</name>
    <dbReference type="NCBI Taxonomy" id="412755"/>
    <lineage>
        <taxon>unclassified sequences</taxon>
        <taxon>metagenomes</taxon>
        <taxon>ecological metagenomes</taxon>
    </lineage>
</organism>
<comment type="caution">
    <text evidence="1">The sequence shown here is derived from an EMBL/GenBank/DDBJ whole genome shotgun (WGS) entry which is preliminary data.</text>
</comment>
<dbReference type="Gene3D" id="3.40.50.300">
    <property type="entry name" value="P-loop containing nucleotide triphosphate hydrolases"/>
    <property type="match status" value="1"/>
</dbReference>
<dbReference type="AlphaFoldDB" id="X0VY28"/>
<dbReference type="InterPro" id="IPR014729">
    <property type="entry name" value="Rossmann-like_a/b/a_fold"/>
</dbReference>
<dbReference type="Gene3D" id="3.40.50.620">
    <property type="entry name" value="HUPs"/>
    <property type="match status" value="1"/>
</dbReference>
<feature type="non-terminal residue" evidence="1">
    <location>
        <position position="167"/>
    </location>
</feature>
<dbReference type="SUPFAM" id="SSF52374">
    <property type="entry name" value="Nucleotidylyl transferase"/>
    <property type="match status" value="1"/>
</dbReference>
<proteinExistence type="predicted"/>
<evidence type="ECO:0000313" key="1">
    <source>
        <dbReference type="EMBL" id="GAG15972.1"/>
    </source>
</evidence>
<reference evidence="1" key="1">
    <citation type="journal article" date="2014" name="Front. Microbiol.">
        <title>High frequency of phylogenetically diverse reductive dehalogenase-homologous genes in deep subseafloor sedimentary metagenomes.</title>
        <authorList>
            <person name="Kawai M."/>
            <person name="Futagami T."/>
            <person name="Toyoda A."/>
            <person name="Takaki Y."/>
            <person name="Nishi S."/>
            <person name="Hori S."/>
            <person name="Arai W."/>
            <person name="Tsubouchi T."/>
            <person name="Morono Y."/>
            <person name="Uchiyama I."/>
            <person name="Ito T."/>
            <person name="Fujiyama A."/>
            <person name="Inagaki F."/>
            <person name="Takami H."/>
        </authorList>
    </citation>
    <scope>NUCLEOTIDE SEQUENCE</scope>
    <source>
        <strain evidence="1">Expedition CK06-06</strain>
    </source>
</reference>
<accession>X0VY28</accession>
<evidence type="ECO:0008006" key="2">
    <source>
        <dbReference type="Google" id="ProtNLM"/>
    </source>
</evidence>
<dbReference type="InterPro" id="IPR027417">
    <property type="entry name" value="P-loop_NTPase"/>
</dbReference>
<dbReference type="EMBL" id="BARS01033870">
    <property type="protein sequence ID" value="GAG15972.1"/>
    <property type="molecule type" value="Genomic_DNA"/>
</dbReference>
<name>X0VY28_9ZZZZ</name>
<protein>
    <recommendedName>
        <fullName evidence="2">Cytidyltransferase-like domain-containing protein</fullName>
    </recommendedName>
</protein>